<sequence>MTYKNILIIKMSSLGDVIHALPFAAALRETFPDSRISWLVHPQFSAFVPEPPIIDEVLYFDKKAFGKMGWGDKWKTLRETRALLRSKNFDLVIDLQGLFKSAVMAWLTGCPNRIGYCEMREGSRLVSRPIAGAHAHDHVIERYLDVARYLGAKVEKITYPMPALREEGETIRQRLREAGVPEKEKMPYAVLVPGARWETKRWPLEHYAALARKFLQDGTWVVLAGGPEDKPLGEKIRDLVGPEPRLLDWIGKTSLRELGALIKGARCYVSGDTGPLHIATALQKPLVTIYGPTRPDRTGPYGNPRATVLVSPAKCAGCLKKHCDHWTCMGEVTPDQVYALCREKEENSCD</sequence>
<comment type="catalytic activity">
    <reaction evidence="14">
        <text>an L-alpha-D-Hep-(1-&gt;5)-[alpha-Kdo-(2-&gt;4)]-alpha-Kdo-(2-&gt;6)-lipid A + ADP-L-glycero-beta-D-manno-heptose = an L-alpha-D-Hep-(1-&gt;3)-L-alpha-D-Hep-(1-&gt;5)-[alpha-Kdo-(2-&gt;4)]-alpha-Kdo-(2-&gt;6)-lipid A + ADP + H(+)</text>
        <dbReference type="Rhea" id="RHEA:74071"/>
        <dbReference type="ChEBI" id="CHEBI:15378"/>
        <dbReference type="ChEBI" id="CHEBI:61506"/>
        <dbReference type="ChEBI" id="CHEBI:193068"/>
        <dbReference type="ChEBI" id="CHEBI:193069"/>
        <dbReference type="ChEBI" id="CHEBI:456216"/>
        <dbReference type="EC" id="2.4.99.24"/>
    </reaction>
</comment>
<comment type="pathway">
    <text evidence="2">Bacterial outer membrane biogenesis; LPS core biosynthesis.</text>
</comment>
<dbReference type="NCBIfam" id="TIGR02195">
    <property type="entry name" value="heptsyl_trn_II"/>
    <property type="match status" value="1"/>
</dbReference>
<keyword evidence="5" id="KW-0328">Glycosyltransferase</keyword>
<comment type="catalytic activity">
    <reaction evidence="15">
        <text>an alpha-Kdo-(2-&gt;4)-alpha-Kdo-(2-&gt;6)-lipid A + ADP-L-glycero-beta-D-manno-heptose = an L-alpha-D-Hep-(1-&gt;5)-[alpha-Kdo-(2-&gt;4)]-alpha-Kdo-(2-&gt;6)-lipid A + ADP + H(+)</text>
        <dbReference type="Rhea" id="RHEA:74067"/>
        <dbReference type="ChEBI" id="CHEBI:15378"/>
        <dbReference type="ChEBI" id="CHEBI:61506"/>
        <dbReference type="ChEBI" id="CHEBI:176431"/>
        <dbReference type="ChEBI" id="CHEBI:193068"/>
        <dbReference type="ChEBI" id="CHEBI:456216"/>
        <dbReference type="EC" id="2.4.99.23"/>
    </reaction>
</comment>
<evidence type="ECO:0000256" key="15">
    <source>
        <dbReference type="ARBA" id="ARBA00049201"/>
    </source>
</evidence>
<dbReference type="EC" id="2.4.99.24" evidence="11"/>
<evidence type="ECO:0000256" key="1">
    <source>
        <dbReference type="ARBA" id="ARBA00004515"/>
    </source>
</evidence>
<evidence type="ECO:0000256" key="12">
    <source>
        <dbReference type="ARBA" id="ARBA00044190"/>
    </source>
</evidence>
<evidence type="ECO:0000313" key="17">
    <source>
        <dbReference type="Proteomes" id="UP000182379"/>
    </source>
</evidence>
<dbReference type="InterPro" id="IPR002201">
    <property type="entry name" value="Glyco_trans_9"/>
</dbReference>
<evidence type="ECO:0000256" key="9">
    <source>
        <dbReference type="ARBA" id="ARBA00043995"/>
    </source>
</evidence>
<comment type="caution">
    <text evidence="16">The sequence shown here is derived from an EMBL/GenBank/DDBJ whole genome shotgun (WGS) entry which is preliminary data.</text>
</comment>
<organism evidence="16 17">
    <name type="scientific">Acidaminococcus fermentans</name>
    <dbReference type="NCBI Taxonomy" id="905"/>
    <lineage>
        <taxon>Bacteria</taxon>
        <taxon>Bacillati</taxon>
        <taxon>Bacillota</taxon>
        <taxon>Negativicutes</taxon>
        <taxon>Acidaminococcales</taxon>
        <taxon>Acidaminococcaceae</taxon>
        <taxon>Acidaminococcus</taxon>
    </lineage>
</organism>
<dbReference type="RefSeq" id="WP_012938992.1">
    <property type="nucleotide sequence ID" value="NZ_CALAKB010000017.1"/>
</dbReference>
<evidence type="ECO:0000256" key="13">
    <source>
        <dbReference type="ARBA" id="ARBA00044330"/>
    </source>
</evidence>
<dbReference type="GeneID" id="78335345"/>
<keyword evidence="7" id="KW-0448">Lipopolysaccharide biosynthesis</keyword>
<dbReference type="InterPro" id="IPR011908">
    <property type="entry name" value="LipoPS_heptosylTferase-I"/>
</dbReference>
<accession>A0A1H2ZDD2</accession>
<gene>
    <name evidence="16" type="ORF">SAMN05216495_11455</name>
</gene>
<evidence type="ECO:0000256" key="4">
    <source>
        <dbReference type="ARBA" id="ARBA00022519"/>
    </source>
</evidence>
<dbReference type="Proteomes" id="UP000182379">
    <property type="component" value="Unassembled WGS sequence"/>
</dbReference>
<evidence type="ECO:0000256" key="6">
    <source>
        <dbReference type="ARBA" id="ARBA00022679"/>
    </source>
</evidence>
<dbReference type="CDD" id="cd03789">
    <property type="entry name" value="GT9_LPS_heptosyltransferase"/>
    <property type="match status" value="1"/>
</dbReference>
<keyword evidence="3" id="KW-1003">Cell membrane</keyword>
<dbReference type="GO" id="GO:0005886">
    <property type="term" value="C:plasma membrane"/>
    <property type="evidence" value="ECO:0007669"/>
    <property type="project" value="UniProtKB-SubCell"/>
</dbReference>
<reference evidence="16 17" key="1">
    <citation type="submission" date="2016-10" db="EMBL/GenBank/DDBJ databases">
        <authorList>
            <person name="Varghese N."/>
            <person name="Submissions S."/>
        </authorList>
    </citation>
    <scope>NUCLEOTIDE SEQUENCE [LARGE SCALE GENOMIC DNA]</scope>
    <source>
        <strain evidence="16 17">WCC6</strain>
    </source>
</reference>
<dbReference type="SUPFAM" id="SSF53756">
    <property type="entry name" value="UDP-Glycosyltransferase/glycogen phosphorylase"/>
    <property type="match status" value="1"/>
</dbReference>
<evidence type="ECO:0000256" key="11">
    <source>
        <dbReference type="ARBA" id="ARBA00044042"/>
    </source>
</evidence>
<evidence type="ECO:0000256" key="8">
    <source>
        <dbReference type="ARBA" id="ARBA00023136"/>
    </source>
</evidence>
<dbReference type="NCBIfam" id="TIGR02193">
    <property type="entry name" value="heptsyl_trn_I"/>
    <property type="match status" value="1"/>
</dbReference>
<protein>
    <recommendedName>
        <fullName evidence="12">Lipopolysaccharide heptosyltransferase 1</fullName>
        <ecNumber evidence="10">2.4.99.23</ecNumber>
        <ecNumber evidence="11">2.4.99.24</ecNumber>
    </recommendedName>
    <alternativeName>
        <fullName evidence="13">ADP-heptose:lipopolysaccharide heptosyltransferase I</fullName>
    </alternativeName>
</protein>
<dbReference type="PANTHER" id="PTHR30160:SF1">
    <property type="entry name" value="LIPOPOLYSACCHARIDE 1,2-N-ACETYLGLUCOSAMINETRANSFERASE-RELATED"/>
    <property type="match status" value="1"/>
</dbReference>
<dbReference type="EMBL" id="FNOP01000014">
    <property type="protein sequence ID" value="SDX15503.1"/>
    <property type="molecule type" value="Genomic_DNA"/>
</dbReference>
<dbReference type="OMA" id="YVYYQHE"/>
<dbReference type="InterPro" id="IPR011910">
    <property type="entry name" value="RfaF"/>
</dbReference>
<evidence type="ECO:0000313" key="16">
    <source>
        <dbReference type="EMBL" id="SDX15503.1"/>
    </source>
</evidence>
<evidence type="ECO:0000256" key="3">
    <source>
        <dbReference type="ARBA" id="ARBA00022475"/>
    </source>
</evidence>
<evidence type="ECO:0000256" key="5">
    <source>
        <dbReference type="ARBA" id="ARBA00022676"/>
    </source>
</evidence>
<dbReference type="GO" id="GO:0009244">
    <property type="term" value="P:lipopolysaccharide core region biosynthetic process"/>
    <property type="evidence" value="ECO:0007669"/>
    <property type="project" value="InterPro"/>
</dbReference>
<name>A0A1H2ZDD2_ACIFE</name>
<evidence type="ECO:0000256" key="2">
    <source>
        <dbReference type="ARBA" id="ARBA00004713"/>
    </source>
</evidence>
<comment type="similarity">
    <text evidence="9">Belongs to the glycosyltransferase 9 family.</text>
</comment>
<keyword evidence="8" id="KW-0472">Membrane</keyword>
<comment type="subcellular location">
    <subcellularLocation>
        <location evidence="1">Cell inner membrane</location>
        <topology evidence="1">Peripheral membrane protein</topology>
        <orientation evidence="1">Cytoplasmic side</orientation>
    </subcellularLocation>
</comment>
<dbReference type="InterPro" id="IPR051199">
    <property type="entry name" value="LPS_LOS_Heptosyltrfase"/>
</dbReference>
<keyword evidence="4" id="KW-0997">Cell inner membrane</keyword>
<dbReference type="AlphaFoldDB" id="A0A1H2ZDD2"/>
<evidence type="ECO:0000256" key="10">
    <source>
        <dbReference type="ARBA" id="ARBA00044041"/>
    </source>
</evidence>
<dbReference type="GO" id="GO:0005829">
    <property type="term" value="C:cytosol"/>
    <property type="evidence" value="ECO:0007669"/>
    <property type="project" value="TreeGrafter"/>
</dbReference>
<dbReference type="GO" id="GO:0008713">
    <property type="term" value="F:ADP-heptose-lipopolysaccharide heptosyltransferase activity"/>
    <property type="evidence" value="ECO:0007669"/>
    <property type="project" value="UniProtKB-EC"/>
</dbReference>
<dbReference type="Pfam" id="PF01075">
    <property type="entry name" value="Glyco_transf_9"/>
    <property type="match status" value="1"/>
</dbReference>
<dbReference type="Gene3D" id="3.40.50.2000">
    <property type="entry name" value="Glycogen Phosphorylase B"/>
    <property type="match status" value="2"/>
</dbReference>
<evidence type="ECO:0000256" key="7">
    <source>
        <dbReference type="ARBA" id="ARBA00022985"/>
    </source>
</evidence>
<dbReference type="EC" id="2.4.99.23" evidence="10"/>
<evidence type="ECO:0000256" key="14">
    <source>
        <dbReference type="ARBA" id="ARBA00047503"/>
    </source>
</evidence>
<dbReference type="PANTHER" id="PTHR30160">
    <property type="entry name" value="TETRAACYLDISACCHARIDE 4'-KINASE-RELATED"/>
    <property type="match status" value="1"/>
</dbReference>
<proteinExistence type="inferred from homology"/>
<keyword evidence="6 16" id="KW-0808">Transferase</keyword>